<evidence type="ECO:0000313" key="2">
    <source>
        <dbReference type="Proteomes" id="UP001516400"/>
    </source>
</evidence>
<dbReference type="AlphaFoldDB" id="A0ABD2MFN3"/>
<reference evidence="1 2" key="1">
    <citation type="journal article" date="2021" name="BMC Biol.">
        <title>Horizontally acquired antibacterial genes associated with adaptive radiation of ladybird beetles.</title>
        <authorList>
            <person name="Li H.S."/>
            <person name="Tang X.F."/>
            <person name="Huang Y.H."/>
            <person name="Xu Z.Y."/>
            <person name="Chen M.L."/>
            <person name="Du X.Y."/>
            <person name="Qiu B.Y."/>
            <person name="Chen P.T."/>
            <person name="Zhang W."/>
            <person name="Slipinski A."/>
            <person name="Escalona H.E."/>
            <person name="Waterhouse R.M."/>
            <person name="Zwick A."/>
            <person name="Pang H."/>
        </authorList>
    </citation>
    <scope>NUCLEOTIDE SEQUENCE [LARGE SCALE GENOMIC DNA]</scope>
    <source>
        <strain evidence="1">SYSU2018</strain>
    </source>
</reference>
<proteinExistence type="predicted"/>
<dbReference type="Proteomes" id="UP001516400">
    <property type="component" value="Unassembled WGS sequence"/>
</dbReference>
<sequence>MTKLTSEHWKFIYDIITIQLFKKQQVFFPMFVEYIKFLYLQNKPIDNSVGTLLKEQPTNLSNFEYKNEKFQKAMLQVYIKLLPEVYDEKDILTFQVALSVIKWNQKHPKEKICISSQKEILSTIKN</sequence>
<name>A0ABD2MFN3_9CUCU</name>
<keyword evidence="2" id="KW-1185">Reference proteome</keyword>
<evidence type="ECO:0000313" key="1">
    <source>
        <dbReference type="EMBL" id="KAL3265230.1"/>
    </source>
</evidence>
<comment type="caution">
    <text evidence="1">The sequence shown here is derived from an EMBL/GenBank/DDBJ whole genome shotgun (WGS) entry which is preliminary data.</text>
</comment>
<gene>
    <name evidence="1" type="ORF">HHI36_009444</name>
</gene>
<organism evidence="1 2">
    <name type="scientific">Cryptolaemus montrouzieri</name>
    <dbReference type="NCBI Taxonomy" id="559131"/>
    <lineage>
        <taxon>Eukaryota</taxon>
        <taxon>Metazoa</taxon>
        <taxon>Ecdysozoa</taxon>
        <taxon>Arthropoda</taxon>
        <taxon>Hexapoda</taxon>
        <taxon>Insecta</taxon>
        <taxon>Pterygota</taxon>
        <taxon>Neoptera</taxon>
        <taxon>Endopterygota</taxon>
        <taxon>Coleoptera</taxon>
        <taxon>Polyphaga</taxon>
        <taxon>Cucujiformia</taxon>
        <taxon>Coccinelloidea</taxon>
        <taxon>Coccinellidae</taxon>
        <taxon>Scymninae</taxon>
        <taxon>Scymnini</taxon>
        <taxon>Cryptolaemus</taxon>
    </lineage>
</organism>
<dbReference type="EMBL" id="JABFTP020000001">
    <property type="protein sequence ID" value="KAL3265230.1"/>
    <property type="molecule type" value="Genomic_DNA"/>
</dbReference>
<protein>
    <submittedName>
        <fullName evidence="1">Uncharacterized protein</fullName>
    </submittedName>
</protein>
<accession>A0ABD2MFN3</accession>